<organism evidence="1 2">
    <name type="scientific">Characodon lateralis</name>
    <dbReference type="NCBI Taxonomy" id="208331"/>
    <lineage>
        <taxon>Eukaryota</taxon>
        <taxon>Metazoa</taxon>
        <taxon>Chordata</taxon>
        <taxon>Craniata</taxon>
        <taxon>Vertebrata</taxon>
        <taxon>Euteleostomi</taxon>
        <taxon>Actinopterygii</taxon>
        <taxon>Neopterygii</taxon>
        <taxon>Teleostei</taxon>
        <taxon>Neoteleostei</taxon>
        <taxon>Acanthomorphata</taxon>
        <taxon>Ovalentaria</taxon>
        <taxon>Atherinomorphae</taxon>
        <taxon>Cyprinodontiformes</taxon>
        <taxon>Goodeidae</taxon>
        <taxon>Characodon</taxon>
    </lineage>
</organism>
<evidence type="ECO:0000313" key="2">
    <source>
        <dbReference type="Proteomes" id="UP001352852"/>
    </source>
</evidence>
<dbReference type="Proteomes" id="UP001352852">
    <property type="component" value="Unassembled WGS sequence"/>
</dbReference>
<evidence type="ECO:0000313" key="1">
    <source>
        <dbReference type="EMBL" id="MED6278293.1"/>
    </source>
</evidence>
<gene>
    <name evidence="1" type="ORF">CHARACLAT_022269</name>
</gene>
<protein>
    <submittedName>
        <fullName evidence="1">Uncharacterized protein</fullName>
    </submittedName>
</protein>
<comment type="caution">
    <text evidence="1">The sequence shown here is derived from an EMBL/GenBank/DDBJ whole genome shotgun (WGS) entry which is preliminary data.</text>
</comment>
<keyword evidence="2" id="KW-1185">Reference proteome</keyword>
<accession>A0ABU7DWS0</accession>
<sequence>MCTSRWKKTGAQNTFKSRFVKGKNSGVREADETGCLFACFRATNSFASTCLCVCCSQKQKEENCSCQTSLEHRSAKMFLGTASVLKLIPVGIKEFSLGDPG</sequence>
<proteinExistence type="predicted"/>
<dbReference type="EMBL" id="JAHUTJ010035040">
    <property type="protein sequence ID" value="MED6278293.1"/>
    <property type="molecule type" value="Genomic_DNA"/>
</dbReference>
<name>A0ABU7DWS0_9TELE</name>
<reference evidence="1 2" key="1">
    <citation type="submission" date="2021-06" db="EMBL/GenBank/DDBJ databases">
        <authorList>
            <person name="Palmer J.M."/>
        </authorList>
    </citation>
    <scope>NUCLEOTIDE SEQUENCE [LARGE SCALE GENOMIC DNA]</scope>
    <source>
        <strain evidence="1 2">CL_MEX2019</strain>
        <tissue evidence="1">Muscle</tissue>
    </source>
</reference>